<organism evidence="1 2">
    <name type="scientific">Oesophagostomum dentatum</name>
    <name type="common">Nodular worm</name>
    <dbReference type="NCBI Taxonomy" id="61180"/>
    <lineage>
        <taxon>Eukaryota</taxon>
        <taxon>Metazoa</taxon>
        <taxon>Ecdysozoa</taxon>
        <taxon>Nematoda</taxon>
        <taxon>Chromadorea</taxon>
        <taxon>Rhabditida</taxon>
        <taxon>Rhabditina</taxon>
        <taxon>Rhabditomorpha</taxon>
        <taxon>Strongyloidea</taxon>
        <taxon>Strongylidae</taxon>
        <taxon>Oesophagostomum</taxon>
    </lineage>
</organism>
<dbReference type="Proteomes" id="UP000053660">
    <property type="component" value="Unassembled WGS sequence"/>
</dbReference>
<protein>
    <recommendedName>
        <fullName evidence="3">Transposable element Tc3 transposase</fullName>
    </recommendedName>
</protein>
<name>A0A0B1TP21_OESDE</name>
<evidence type="ECO:0000313" key="2">
    <source>
        <dbReference type="Proteomes" id="UP000053660"/>
    </source>
</evidence>
<proteinExistence type="predicted"/>
<dbReference type="GO" id="GO:0003676">
    <property type="term" value="F:nucleic acid binding"/>
    <property type="evidence" value="ECO:0007669"/>
    <property type="project" value="InterPro"/>
</dbReference>
<dbReference type="Gene3D" id="3.30.420.10">
    <property type="entry name" value="Ribonuclease H-like superfamily/Ribonuclease H"/>
    <property type="match status" value="1"/>
</dbReference>
<keyword evidence="2" id="KW-1185">Reference proteome</keyword>
<evidence type="ECO:0000313" key="1">
    <source>
        <dbReference type="EMBL" id="KHJ99009.1"/>
    </source>
</evidence>
<dbReference type="OrthoDB" id="5857894at2759"/>
<accession>A0A0B1TP21</accession>
<dbReference type="AlphaFoldDB" id="A0A0B1TP21"/>
<gene>
    <name evidence="1" type="ORF">OESDEN_00999</name>
</gene>
<dbReference type="Gene3D" id="1.10.10.10">
    <property type="entry name" value="Winged helix-like DNA-binding domain superfamily/Winged helix DNA-binding domain"/>
    <property type="match status" value="1"/>
</dbReference>
<reference evidence="1 2" key="1">
    <citation type="submission" date="2014-03" db="EMBL/GenBank/DDBJ databases">
        <title>Draft genome of the hookworm Oesophagostomum dentatum.</title>
        <authorList>
            <person name="Mitreva M."/>
        </authorList>
    </citation>
    <scope>NUCLEOTIDE SEQUENCE [LARGE SCALE GENOMIC DNA]</scope>
    <source>
        <strain evidence="1 2">OD-Hann</strain>
    </source>
</reference>
<dbReference type="InterPro" id="IPR036397">
    <property type="entry name" value="RNaseH_sf"/>
</dbReference>
<sequence>MASNSSLSSDDIPSEVDLDALKPTVLRAVHRNGTLVKQKMKPAPCLTPLHQKARLEFARNNMNTNWNKIVFSDEKKFNLNGPDGNLFYWRDLRKEPLRFSKRNFGGGSLMVWAAFSAYGI</sequence>
<dbReference type="InterPro" id="IPR036388">
    <property type="entry name" value="WH-like_DNA-bd_sf"/>
</dbReference>
<evidence type="ECO:0008006" key="3">
    <source>
        <dbReference type="Google" id="ProtNLM"/>
    </source>
</evidence>
<dbReference type="EMBL" id="KN549253">
    <property type="protein sequence ID" value="KHJ99009.1"/>
    <property type="molecule type" value="Genomic_DNA"/>
</dbReference>